<organism evidence="3">
    <name type="scientific">Arion vulgaris</name>
    <dbReference type="NCBI Taxonomy" id="1028688"/>
    <lineage>
        <taxon>Eukaryota</taxon>
        <taxon>Metazoa</taxon>
        <taxon>Spiralia</taxon>
        <taxon>Lophotrochozoa</taxon>
        <taxon>Mollusca</taxon>
        <taxon>Gastropoda</taxon>
        <taxon>Heterobranchia</taxon>
        <taxon>Euthyneura</taxon>
        <taxon>Panpulmonata</taxon>
        <taxon>Eupulmonata</taxon>
        <taxon>Stylommatophora</taxon>
        <taxon>Helicina</taxon>
        <taxon>Arionoidea</taxon>
        <taxon>Arionidae</taxon>
        <taxon>Arion</taxon>
    </lineage>
</organism>
<keyword evidence="1" id="KW-0472">Membrane</keyword>
<sequence>MNMLLTNRASSYLILVALLCCIFLLFVPSIKYLQSKNGKLYALNNPTAQPNYRTSTTEGNVDNISNEDMEFHARQGGSSKLDFNRLALEDKPAAGPDVGLAMSIERSIVQEVVITNSSLERNATEVNVADGLRAADLESKMRLINRNLTSR</sequence>
<dbReference type="AlphaFoldDB" id="A0A0B6ZTH5"/>
<evidence type="ECO:0000313" key="3">
    <source>
        <dbReference type="EMBL" id="CEK71868.1"/>
    </source>
</evidence>
<dbReference type="EMBL" id="HACG01025003">
    <property type="protein sequence ID" value="CEK71868.1"/>
    <property type="molecule type" value="Transcribed_RNA"/>
</dbReference>
<evidence type="ECO:0000256" key="1">
    <source>
        <dbReference type="SAM" id="Phobius"/>
    </source>
</evidence>
<keyword evidence="1" id="KW-1133">Transmembrane helix</keyword>
<gene>
    <name evidence="3" type="primary">ORF80107</name>
    <name evidence="2" type="synonym">ORF80104</name>
</gene>
<evidence type="ECO:0000313" key="2">
    <source>
        <dbReference type="EMBL" id="CEK71867.1"/>
    </source>
</evidence>
<feature type="transmembrane region" description="Helical" evidence="1">
    <location>
        <begin position="12"/>
        <end position="33"/>
    </location>
</feature>
<proteinExistence type="predicted"/>
<name>A0A0B6ZTH5_9EUPU</name>
<reference evidence="3" key="1">
    <citation type="submission" date="2014-12" db="EMBL/GenBank/DDBJ databases">
        <title>Insight into the proteome of Arion vulgaris.</title>
        <authorList>
            <person name="Aradska J."/>
            <person name="Bulat T."/>
            <person name="Smidak R."/>
            <person name="Sarate P."/>
            <person name="Gangsoo J."/>
            <person name="Sialana F."/>
            <person name="Bilban M."/>
            <person name="Lubec G."/>
        </authorList>
    </citation>
    <scope>NUCLEOTIDE SEQUENCE</scope>
    <source>
        <tissue evidence="3">Skin</tissue>
    </source>
</reference>
<dbReference type="EMBL" id="HACG01025002">
    <property type="protein sequence ID" value="CEK71867.1"/>
    <property type="molecule type" value="Transcribed_RNA"/>
</dbReference>
<keyword evidence="1" id="KW-0812">Transmembrane</keyword>
<protein>
    <submittedName>
        <fullName evidence="3">Uncharacterized protein</fullName>
    </submittedName>
</protein>
<accession>A0A0B6ZTH5</accession>